<evidence type="ECO:0000313" key="3">
    <source>
        <dbReference type="EMBL" id="OQD89666.1"/>
    </source>
</evidence>
<evidence type="ECO:0000313" key="4">
    <source>
        <dbReference type="Proteomes" id="UP000191672"/>
    </source>
</evidence>
<accession>A0A1V6QL87</accession>
<evidence type="ECO:0000256" key="2">
    <source>
        <dbReference type="SAM" id="Phobius"/>
    </source>
</evidence>
<reference evidence="4" key="1">
    <citation type="journal article" date="2017" name="Nat. Microbiol.">
        <title>Global analysis of biosynthetic gene clusters reveals vast potential of secondary metabolite production in Penicillium species.</title>
        <authorList>
            <person name="Nielsen J.C."/>
            <person name="Grijseels S."/>
            <person name="Prigent S."/>
            <person name="Ji B."/>
            <person name="Dainat J."/>
            <person name="Nielsen K.F."/>
            <person name="Frisvad J.C."/>
            <person name="Workman M."/>
            <person name="Nielsen J."/>
        </authorList>
    </citation>
    <scope>NUCLEOTIDE SEQUENCE [LARGE SCALE GENOMIC DNA]</scope>
    <source>
        <strain evidence="4">IBT 31811</strain>
    </source>
</reference>
<feature type="transmembrane region" description="Helical" evidence="2">
    <location>
        <begin position="632"/>
        <end position="656"/>
    </location>
</feature>
<dbReference type="AlphaFoldDB" id="A0A1V6QL87"/>
<feature type="region of interest" description="Disordered" evidence="1">
    <location>
        <begin position="1"/>
        <end position="147"/>
    </location>
</feature>
<dbReference type="STRING" id="416450.A0A1V6QL87"/>
<proteinExistence type="predicted"/>
<keyword evidence="2" id="KW-0472">Membrane</keyword>
<protein>
    <submittedName>
        <fullName evidence="3">Uncharacterized protein</fullName>
    </submittedName>
</protein>
<comment type="caution">
    <text evidence="3">The sequence shown here is derived from an EMBL/GenBank/DDBJ whole genome shotgun (WGS) entry which is preliminary data.</text>
</comment>
<evidence type="ECO:0000256" key="1">
    <source>
        <dbReference type="SAM" id="MobiDB-lite"/>
    </source>
</evidence>
<keyword evidence="4" id="KW-1185">Reference proteome</keyword>
<sequence length="667" mass="72900">MSAKTNQFQLFPPPPAEMKKSNNPFRKAGKKAAVKAEPGSPIPLEEIKDPAKTESLLLRIIEDTQTIPPPPPGNPERSRSPPSLTKTVQNSMSPQSMHSQNRQAKKSNQQTEVSQKSHSSSSSSYTASSTVSPQSSQSSASPIPMRSMFPQFDLSLPVNQQSYQQQMPNSPQHTKSTRKPPKLTLTTSNHVDHVLAPKTVPASVLDFPAGSWEPEEVRYSSNDELMMLWETANGQRPESLVGTLSLRMTKTGPATFTFGNSQQPFYTLQTYSTDELSLSRSDPSRPNNDVPIMMMSLEDRIRREHPNDGLVTLLFSRLAAMLAIDQAEEISRQHHLGPSEASEIETDALKRAAAQESCQLSWNRHQRFYELRHPSLSRRQPPALVGAAGIPLSPVRSQSSGRVHITVSAPSSDSSLHQPPTIIVTGPVSSTAMEAAQQAANPRTSTLPVTDLDEPLASLDFGTKTLRISPAAVLATIPSLYAIDSLIAAILAVAVSDEATNPILADMVLGSPKPPRPTTSYTAAAHSMPVFQGKLVTTLAEREDTAESMFLASQIKSVQEESKDSSDKKGLFAFWNKTSSKPKPQDGGRGKKKNKNQQIVVEEFDLEKYGRYGGGKREGKKLPGITRSILRILFFGLDLIVKGLTLIVKILAWLLVNATRCVTSEKF</sequence>
<feature type="region of interest" description="Disordered" evidence="1">
    <location>
        <begin position="161"/>
        <end position="184"/>
    </location>
</feature>
<keyword evidence="2" id="KW-1133">Transmembrane helix</keyword>
<feature type="compositionally biased region" description="Low complexity" evidence="1">
    <location>
        <begin position="113"/>
        <end position="142"/>
    </location>
</feature>
<feature type="region of interest" description="Disordered" evidence="1">
    <location>
        <begin position="576"/>
        <end position="595"/>
    </location>
</feature>
<dbReference type="Proteomes" id="UP000191672">
    <property type="component" value="Unassembled WGS sequence"/>
</dbReference>
<keyword evidence="2" id="KW-0812">Transmembrane</keyword>
<gene>
    <name evidence="3" type="ORF">PENANT_c002G03752</name>
</gene>
<organism evidence="3 4">
    <name type="scientific">Penicillium antarcticum</name>
    <dbReference type="NCBI Taxonomy" id="416450"/>
    <lineage>
        <taxon>Eukaryota</taxon>
        <taxon>Fungi</taxon>
        <taxon>Dikarya</taxon>
        <taxon>Ascomycota</taxon>
        <taxon>Pezizomycotina</taxon>
        <taxon>Eurotiomycetes</taxon>
        <taxon>Eurotiomycetidae</taxon>
        <taxon>Eurotiales</taxon>
        <taxon>Aspergillaceae</taxon>
        <taxon>Penicillium</taxon>
    </lineage>
</organism>
<dbReference type="EMBL" id="MDYN01000002">
    <property type="protein sequence ID" value="OQD89666.1"/>
    <property type="molecule type" value="Genomic_DNA"/>
</dbReference>
<name>A0A1V6QL87_9EURO</name>
<feature type="compositionally biased region" description="Polar residues" evidence="1">
    <location>
        <begin position="161"/>
        <end position="174"/>
    </location>
</feature>
<feature type="compositionally biased region" description="Polar residues" evidence="1">
    <location>
        <begin position="84"/>
        <end position="112"/>
    </location>
</feature>